<keyword evidence="5" id="KW-1185">Reference proteome</keyword>
<reference evidence="3 5" key="1">
    <citation type="submission" date="2014-03" db="EMBL/GenBank/DDBJ databases">
        <title>Complete genome sequence of a deeply braunched marine Bacteroidia bacterium Draconibacterium orientale type strain FH5T.</title>
        <authorList>
            <person name="Li X."/>
            <person name="Wang X."/>
            <person name="Xie Z."/>
            <person name="Du Z."/>
            <person name="Chen G."/>
        </authorList>
    </citation>
    <scope>NUCLEOTIDE SEQUENCE [LARGE SCALE GENOMIC DNA]</scope>
    <source>
        <strain evidence="3 5">FH5</strain>
    </source>
</reference>
<reference evidence="4 6" key="2">
    <citation type="submission" date="2016-10" db="EMBL/GenBank/DDBJ databases">
        <authorList>
            <person name="de Groot N.N."/>
        </authorList>
    </citation>
    <scope>NUCLEOTIDE SEQUENCE [LARGE SCALE GENOMIC DNA]</scope>
    <source>
        <strain evidence="4 6">DSM 25947</strain>
    </source>
</reference>
<dbReference type="SUPFAM" id="SSF56747">
    <property type="entry name" value="Prim-pol domain"/>
    <property type="match status" value="1"/>
</dbReference>
<dbReference type="PANTHER" id="PTHR34985">
    <property type="entry name" value="SLR0554 PROTEIN"/>
    <property type="match status" value="1"/>
</dbReference>
<dbReference type="STRING" id="1168034.FH5T_01270"/>
<sequence length="707" mass="81834">MKKKCDNKQSENIDKLDIGLSIIPVSSKKTPFTPWTEYQSNIAPISLWHSHYINQGTVGIIAGKVSGNLECIDIDTKNDPKKTIITEFNALIPDELLNRLIIQSTPSGGLHYIYRCPEAVIDKNLKLARHSNGEIILETRGEGGYFCTSKTNNEIMQGKFNLETLEVDVPIITAEERNLLLETARSLTRYFPSGNTNSKNNKSFNYKEPAINEFNNKYDIIELFTKDNWSVVNEDDDKFYLLRDGSAASHSGYYFKATKTFFCFSTSTEFKTEKPYNNFQILQVLEGKNDYKTTLRLLSKYGYDVKTKPDKVDVDDIALYLNNIGVRYDSFIQDLTLNGKIIEEMDYNTVYIDLKKHFDKQIPRTRFEETIKSHYIQTVNPILDFIEANKERQPSGTFEKWLDCIELKNKSISKSNVLFFLKRWYVGMIAQALGAEYPNEFFLTLLSTEQGVGKTTFLRTYTIPEQLHSYRKEHSLSFDDDFKVLMSQAMLIVDDEMDGRTFGEDKTFKTVLSTKELTMRRKYDRRISTIKRRCSFAGSGNNLAVVREQQNRRIIPIEVEKFHFERLAAINLVDLFMEAYHLYSGGFRYSYQRDDMVLLKQIYDDYVQKSDVDLLLDEYIMLPETIGDIYYISTLDIVLSLTRNFPQFSKRINVVSIGKQMVERNFNSVRKGSNRTSGYEINRKSKILQILGNDSESWRLNVQGLVG</sequence>
<protein>
    <submittedName>
        <fullName evidence="4">Bifunctional DNA primase/polymerase, N-terminal</fullName>
    </submittedName>
</protein>
<dbReference type="Proteomes" id="UP000181981">
    <property type="component" value="Unassembled WGS sequence"/>
</dbReference>
<dbReference type="OrthoDB" id="9801888at2"/>
<dbReference type="EMBL" id="FOHT01000006">
    <property type="protein sequence ID" value="SET12742.1"/>
    <property type="molecule type" value="Genomic_DNA"/>
</dbReference>
<feature type="domain" description="DNA primase/polymerase bifunctional N-terminal" evidence="2">
    <location>
        <begin position="19"/>
        <end position="146"/>
    </location>
</feature>
<dbReference type="Proteomes" id="UP000023772">
    <property type="component" value="Chromosome"/>
</dbReference>
<proteinExistence type="predicted"/>
<dbReference type="Pfam" id="PF09250">
    <property type="entry name" value="Prim-Pol"/>
    <property type="match status" value="1"/>
</dbReference>
<evidence type="ECO:0000313" key="3">
    <source>
        <dbReference type="EMBL" id="AHW61444.1"/>
    </source>
</evidence>
<organism evidence="4 6">
    <name type="scientific">Draconibacterium orientale</name>
    <dbReference type="NCBI Taxonomy" id="1168034"/>
    <lineage>
        <taxon>Bacteria</taxon>
        <taxon>Pseudomonadati</taxon>
        <taxon>Bacteroidota</taxon>
        <taxon>Bacteroidia</taxon>
        <taxon>Marinilabiliales</taxon>
        <taxon>Prolixibacteraceae</taxon>
        <taxon>Draconibacterium</taxon>
    </lineage>
</organism>
<dbReference type="Pfam" id="PF05272">
    <property type="entry name" value="VapE-like_dom"/>
    <property type="match status" value="1"/>
</dbReference>
<dbReference type="eggNOG" id="COG5545">
    <property type="taxonomic scope" value="Bacteria"/>
</dbReference>
<dbReference type="AlphaFoldDB" id="X5DJW4"/>
<gene>
    <name evidence="3" type="ORF">FH5T_01270</name>
    <name evidence="4" type="ORF">SAMN05444285_106102</name>
</gene>
<dbReference type="InterPro" id="IPR007936">
    <property type="entry name" value="VapE-like_dom"/>
</dbReference>
<evidence type="ECO:0000259" key="1">
    <source>
        <dbReference type="Pfam" id="PF05272"/>
    </source>
</evidence>
<dbReference type="EMBL" id="CP007451">
    <property type="protein sequence ID" value="AHW61444.1"/>
    <property type="molecule type" value="Genomic_DNA"/>
</dbReference>
<feature type="domain" description="Virulence-associated protein E-like" evidence="1">
    <location>
        <begin position="420"/>
        <end position="600"/>
    </location>
</feature>
<evidence type="ECO:0000313" key="5">
    <source>
        <dbReference type="Proteomes" id="UP000023772"/>
    </source>
</evidence>
<evidence type="ECO:0000313" key="6">
    <source>
        <dbReference type="Proteomes" id="UP000181981"/>
    </source>
</evidence>
<evidence type="ECO:0000313" key="4">
    <source>
        <dbReference type="EMBL" id="SET12742.1"/>
    </source>
</evidence>
<dbReference type="RefSeq" id="WP_038554535.1">
    <property type="nucleotide sequence ID" value="NZ_FOHT01000006.1"/>
</dbReference>
<dbReference type="KEGG" id="dori:FH5T_01270"/>
<evidence type="ECO:0000259" key="2">
    <source>
        <dbReference type="Pfam" id="PF09250"/>
    </source>
</evidence>
<dbReference type="PANTHER" id="PTHR34985:SF1">
    <property type="entry name" value="SLR0554 PROTEIN"/>
    <property type="match status" value="1"/>
</dbReference>
<accession>X5DJW4</accession>
<dbReference type="InterPro" id="IPR015330">
    <property type="entry name" value="DNA_primase/pol_bifunc_N"/>
</dbReference>
<name>X5DJW4_9BACT</name>
<dbReference type="HOGENOM" id="CLU_390153_0_0_10"/>